<evidence type="ECO:0000313" key="5">
    <source>
        <dbReference type="Proteomes" id="UP000278673"/>
    </source>
</evidence>
<feature type="chain" id="PRO_5039318427" evidence="2">
    <location>
        <begin position="22"/>
        <end position="218"/>
    </location>
</feature>
<evidence type="ECO:0000256" key="1">
    <source>
        <dbReference type="SAM" id="MobiDB-lite"/>
    </source>
</evidence>
<evidence type="ECO:0000259" key="3">
    <source>
        <dbReference type="Pfam" id="PF13785"/>
    </source>
</evidence>
<protein>
    <submittedName>
        <fullName evidence="4">DUF4178 domain-containing protein</fullName>
    </submittedName>
</protein>
<feature type="region of interest" description="Disordered" evidence="1">
    <location>
        <begin position="31"/>
        <end position="52"/>
    </location>
</feature>
<evidence type="ECO:0000256" key="2">
    <source>
        <dbReference type="SAM" id="SignalP"/>
    </source>
</evidence>
<dbReference type="Proteomes" id="UP000278673">
    <property type="component" value="Unassembled WGS sequence"/>
</dbReference>
<dbReference type="RefSeq" id="WP_122183610.1">
    <property type="nucleotide sequence ID" value="NZ_RFFJ01000044.1"/>
</dbReference>
<keyword evidence="2" id="KW-0732">Signal</keyword>
<organism evidence="4 5">
    <name type="scientific">Streptomyces triticirhizae</name>
    <dbReference type="NCBI Taxonomy" id="2483353"/>
    <lineage>
        <taxon>Bacteria</taxon>
        <taxon>Bacillati</taxon>
        <taxon>Actinomycetota</taxon>
        <taxon>Actinomycetes</taxon>
        <taxon>Kitasatosporales</taxon>
        <taxon>Streptomycetaceae</taxon>
        <taxon>Streptomyces</taxon>
    </lineage>
</organism>
<proteinExistence type="predicted"/>
<dbReference type="Pfam" id="PF13785">
    <property type="entry name" value="DUF4178"/>
    <property type="match status" value="1"/>
</dbReference>
<gene>
    <name evidence="4" type="ORF">EBN88_10830</name>
</gene>
<feature type="signal peptide" evidence="2">
    <location>
        <begin position="1"/>
        <end position="21"/>
    </location>
</feature>
<feature type="domain" description="DUF4178" evidence="3">
    <location>
        <begin position="54"/>
        <end position="198"/>
    </location>
</feature>
<dbReference type="InterPro" id="IPR025235">
    <property type="entry name" value="DUF4178"/>
</dbReference>
<feature type="compositionally biased region" description="Low complexity" evidence="1">
    <location>
        <begin position="31"/>
        <end position="42"/>
    </location>
</feature>
<comment type="caution">
    <text evidence="4">The sequence shown here is derived from an EMBL/GenBank/DDBJ whole genome shotgun (WGS) entry which is preliminary data.</text>
</comment>
<evidence type="ECO:0000313" key="4">
    <source>
        <dbReference type="EMBL" id="RMI41540.1"/>
    </source>
</evidence>
<dbReference type="AlphaFoldDB" id="A0A3M2LXA7"/>
<sequence>MGLVLAFVGLVALAAVVAAVAAAKRANPRAAAPRAPRDPFAADGETGGDPRTLKAGDMVEYLGERLFVRGSLRLTEGGFSWSEHFVDPMNADGGAESGHRWISVEEDPDLEVMLWSEYRGEAELLPSQATLTVDGVTYRRSEHGTANYRSEGTTGLGATGRVEYADFEGPGGRGLAFERFLDERGQGRWEVSLGERVPRGTLTIYPGSGPEGHPGSDA</sequence>
<accession>A0A3M2LXA7</accession>
<reference evidence="4 5" key="1">
    <citation type="submission" date="2018-10" db="EMBL/GenBank/DDBJ databases">
        <title>Isolation, diversity and antifungal activity of actinobacteria from wheat.</title>
        <authorList>
            <person name="Han C."/>
        </authorList>
    </citation>
    <scope>NUCLEOTIDE SEQUENCE [LARGE SCALE GENOMIC DNA]</scope>
    <source>
        <strain evidence="4 5">NEAU-YY642</strain>
    </source>
</reference>
<keyword evidence="5" id="KW-1185">Reference proteome</keyword>
<dbReference type="EMBL" id="RFFJ01000044">
    <property type="protein sequence ID" value="RMI41540.1"/>
    <property type="molecule type" value="Genomic_DNA"/>
</dbReference>
<name>A0A3M2LXA7_9ACTN</name>